<evidence type="ECO:0000313" key="4">
    <source>
        <dbReference type="Proteomes" id="UP000053660"/>
    </source>
</evidence>
<evidence type="ECO:0000256" key="1">
    <source>
        <dbReference type="SAM" id="MobiDB-lite"/>
    </source>
</evidence>
<dbReference type="SUPFAM" id="SSF53098">
    <property type="entry name" value="Ribonuclease H-like"/>
    <property type="match status" value="1"/>
</dbReference>
<dbReference type="GO" id="GO:0015074">
    <property type="term" value="P:DNA integration"/>
    <property type="evidence" value="ECO:0007669"/>
    <property type="project" value="InterPro"/>
</dbReference>
<sequence>MNGKMFLVIVDAYSKWPEIIEMTSTTSLATIRDSTRLFAQFGNPETIVSDNGSQFASREFAEFCNSNGITHVRSPPFHPQSNGQAERFVDTFKRARSSKILAQRQQRSRGFCKRTAEHLVQRRRVDDPQPKTS</sequence>
<name>A0A0B1TI66_OESDE</name>
<feature type="region of interest" description="Disordered" evidence="1">
    <location>
        <begin position="99"/>
        <end position="133"/>
    </location>
</feature>
<dbReference type="InterPro" id="IPR036397">
    <property type="entry name" value="RNaseH_sf"/>
</dbReference>
<proteinExistence type="predicted"/>
<evidence type="ECO:0000259" key="2">
    <source>
        <dbReference type="PROSITE" id="PS50994"/>
    </source>
</evidence>
<dbReference type="InterPro" id="IPR012337">
    <property type="entry name" value="RNaseH-like_sf"/>
</dbReference>
<dbReference type="GO" id="GO:0003676">
    <property type="term" value="F:nucleic acid binding"/>
    <property type="evidence" value="ECO:0007669"/>
    <property type="project" value="InterPro"/>
</dbReference>
<dbReference type="PANTHER" id="PTHR37984:SF5">
    <property type="entry name" value="PROTEIN NYNRIN-LIKE"/>
    <property type="match status" value="1"/>
</dbReference>
<feature type="compositionally biased region" description="Basic and acidic residues" evidence="1">
    <location>
        <begin position="114"/>
        <end position="133"/>
    </location>
</feature>
<dbReference type="EMBL" id="KN549491">
    <property type="protein sequence ID" value="KHJ97228.1"/>
    <property type="molecule type" value="Genomic_DNA"/>
</dbReference>
<dbReference type="Proteomes" id="UP000053660">
    <property type="component" value="Unassembled WGS sequence"/>
</dbReference>
<dbReference type="InterPro" id="IPR050951">
    <property type="entry name" value="Retrovirus_Pol_polyprotein"/>
</dbReference>
<accession>A0A0B1TI66</accession>
<dbReference type="AlphaFoldDB" id="A0A0B1TI66"/>
<reference evidence="3 4" key="1">
    <citation type="submission" date="2014-03" db="EMBL/GenBank/DDBJ databases">
        <title>Draft genome of the hookworm Oesophagostomum dentatum.</title>
        <authorList>
            <person name="Mitreva M."/>
        </authorList>
    </citation>
    <scope>NUCLEOTIDE SEQUENCE [LARGE SCALE GENOMIC DNA]</scope>
    <source>
        <strain evidence="3 4">OD-Hann</strain>
    </source>
</reference>
<organism evidence="3 4">
    <name type="scientific">Oesophagostomum dentatum</name>
    <name type="common">Nodular worm</name>
    <dbReference type="NCBI Taxonomy" id="61180"/>
    <lineage>
        <taxon>Eukaryota</taxon>
        <taxon>Metazoa</taxon>
        <taxon>Ecdysozoa</taxon>
        <taxon>Nematoda</taxon>
        <taxon>Chromadorea</taxon>
        <taxon>Rhabditida</taxon>
        <taxon>Rhabditina</taxon>
        <taxon>Rhabditomorpha</taxon>
        <taxon>Strongyloidea</taxon>
        <taxon>Strongylidae</taxon>
        <taxon>Oesophagostomum</taxon>
    </lineage>
</organism>
<dbReference type="InterPro" id="IPR001584">
    <property type="entry name" value="Integrase_cat-core"/>
</dbReference>
<feature type="domain" description="Integrase catalytic" evidence="2">
    <location>
        <begin position="1"/>
        <end position="133"/>
    </location>
</feature>
<protein>
    <submittedName>
        <fullName evidence="3">Integrase core domain protein</fullName>
    </submittedName>
</protein>
<dbReference type="PANTHER" id="PTHR37984">
    <property type="entry name" value="PROTEIN CBG26694"/>
    <property type="match status" value="1"/>
</dbReference>
<dbReference type="Gene3D" id="3.30.420.10">
    <property type="entry name" value="Ribonuclease H-like superfamily/Ribonuclease H"/>
    <property type="match status" value="1"/>
</dbReference>
<evidence type="ECO:0000313" key="3">
    <source>
        <dbReference type="EMBL" id="KHJ97228.1"/>
    </source>
</evidence>
<keyword evidence="4" id="KW-1185">Reference proteome</keyword>
<dbReference type="OrthoDB" id="5851910at2759"/>
<gene>
    <name evidence="3" type="ORF">OESDEN_02796</name>
</gene>
<dbReference type="Pfam" id="PF00665">
    <property type="entry name" value="rve"/>
    <property type="match status" value="1"/>
</dbReference>
<dbReference type="PROSITE" id="PS50994">
    <property type="entry name" value="INTEGRASE"/>
    <property type="match status" value="1"/>
</dbReference>